<dbReference type="PANTHER" id="PTHR43355">
    <property type="entry name" value="FLAVIN REDUCTASE (NADPH)"/>
    <property type="match status" value="1"/>
</dbReference>
<dbReference type="PANTHER" id="PTHR43355:SF2">
    <property type="entry name" value="FLAVIN REDUCTASE (NADPH)"/>
    <property type="match status" value="1"/>
</dbReference>
<comment type="similarity">
    <text evidence="1">Belongs to the avfA family.</text>
</comment>
<gene>
    <name evidence="2" type="ORF">CCOS01_11472</name>
</gene>
<keyword evidence="3" id="KW-1185">Reference proteome</keyword>
<evidence type="ECO:0000313" key="3">
    <source>
        <dbReference type="Proteomes" id="UP001240678"/>
    </source>
</evidence>
<evidence type="ECO:0000256" key="1">
    <source>
        <dbReference type="ARBA" id="ARBA00038376"/>
    </source>
</evidence>
<dbReference type="AlphaFoldDB" id="A0AAJ0DWL1"/>
<dbReference type="RefSeq" id="XP_060309456.1">
    <property type="nucleotide sequence ID" value="XM_060459625.1"/>
</dbReference>
<proteinExistence type="inferred from homology"/>
<dbReference type="InterPro" id="IPR051606">
    <property type="entry name" value="Polyketide_Oxido-like"/>
</dbReference>
<dbReference type="GeneID" id="85343172"/>
<comment type="caution">
    <text evidence="2">The sequence shown here is derived from an EMBL/GenBank/DDBJ whole genome shotgun (WGS) entry which is preliminary data.</text>
</comment>
<dbReference type="GO" id="GO:0016646">
    <property type="term" value="F:oxidoreductase activity, acting on the CH-NH group of donors, NAD or NADP as acceptor"/>
    <property type="evidence" value="ECO:0007669"/>
    <property type="project" value="TreeGrafter"/>
</dbReference>
<protein>
    <recommendedName>
        <fullName evidence="4">NAD(P)-binding domain-containing protein</fullName>
    </recommendedName>
</protein>
<dbReference type="Proteomes" id="UP001240678">
    <property type="component" value="Unassembled WGS sequence"/>
</dbReference>
<reference evidence="2 3" key="1">
    <citation type="submission" date="2016-10" db="EMBL/GenBank/DDBJ databases">
        <title>The genome sequence of Colletotrichum fioriniae PJ7.</title>
        <authorList>
            <person name="Baroncelli R."/>
        </authorList>
    </citation>
    <scope>NUCLEOTIDE SEQUENCE [LARGE SCALE GENOMIC DNA]</scope>
    <source>
        <strain evidence="2 3">IMI 309622</strain>
    </source>
</reference>
<accession>A0AAJ0DWL1</accession>
<dbReference type="SUPFAM" id="SSF51735">
    <property type="entry name" value="NAD(P)-binding Rossmann-fold domains"/>
    <property type="match status" value="1"/>
</dbReference>
<organism evidence="2 3">
    <name type="scientific">Colletotrichum costaricense</name>
    <dbReference type="NCBI Taxonomy" id="1209916"/>
    <lineage>
        <taxon>Eukaryota</taxon>
        <taxon>Fungi</taxon>
        <taxon>Dikarya</taxon>
        <taxon>Ascomycota</taxon>
        <taxon>Pezizomycotina</taxon>
        <taxon>Sordariomycetes</taxon>
        <taxon>Hypocreomycetidae</taxon>
        <taxon>Glomerellales</taxon>
        <taxon>Glomerellaceae</taxon>
        <taxon>Colletotrichum</taxon>
        <taxon>Colletotrichum acutatum species complex</taxon>
    </lineage>
</organism>
<evidence type="ECO:0008006" key="4">
    <source>
        <dbReference type="Google" id="ProtNLM"/>
    </source>
</evidence>
<dbReference type="EMBL" id="MOOE01000013">
    <property type="protein sequence ID" value="KAK1518652.1"/>
    <property type="molecule type" value="Genomic_DNA"/>
</dbReference>
<evidence type="ECO:0000313" key="2">
    <source>
        <dbReference type="EMBL" id="KAK1518652.1"/>
    </source>
</evidence>
<dbReference type="Gene3D" id="3.40.50.720">
    <property type="entry name" value="NAD(P)-binding Rossmann-like Domain"/>
    <property type="match status" value="1"/>
</dbReference>
<sequence>MTGIKILVLGATGPAGLPLLRELLHRQHGTIAYVRNASKIPAGLASSPLLQVTPSRGAKPSSHSWSNAIERRREDNVLEHLLSSFPPYAQNDWKRILAMGTLSITEDSSSFTRLLQASFTRLLQAILTRIIASTAYNAIIDLGRVFQEEADGLDRTLFHISFISDESDEDSWRADREDQPTYAGYIAKPGWKAGMKRPALASWFVDEIESGKWVRKSPAIGKSGVKKTKV</sequence>
<name>A0AAJ0DWL1_9PEZI</name>
<dbReference type="InterPro" id="IPR036291">
    <property type="entry name" value="NAD(P)-bd_dom_sf"/>
</dbReference>